<accession>A0A1V4KDJ9</accession>
<keyword evidence="1" id="KW-0472">Membrane</keyword>
<dbReference type="Pfam" id="PF23143">
    <property type="entry name" value="2TM_P5A-ATPase"/>
    <property type="match status" value="1"/>
</dbReference>
<name>A0A1V4KDJ9_PATFA</name>
<keyword evidence="1" id="KW-0812">Transmembrane</keyword>
<protein>
    <recommendedName>
        <fullName evidence="2">P5A-ATPase transmembrane helical hairpin domain-containing protein</fullName>
    </recommendedName>
</protein>
<dbReference type="EMBL" id="LSYS01003577">
    <property type="protein sequence ID" value="OPJ82522.1"/>
    <property type="molecule type" value="Genomic_DNA"/>
</dbReference>
<proteinExistence type="predicted"/>
<feature type="transmembrane region" description="Helical" evidence="1">
    <location>
        <begin position="73"/>
        <end position="96"/>
    </location>
</feature>
<dbReference type="OrthoDB" id="48943at2759"/>
<evidence type="ECO:0000259" key="2">
    <source>
        <dbReference type="Pfam" id="PF23143"/>
    </source>
</evidence>
<sequence length="192" mass="20932">MAAAAPAPVDELVSSVTLYRRRPRLLHGTVLPFVAGLYPAWLWLWGPRVWATWGEAEEEEGPGAGPRPALPEAALLALAAIGVVHLLTALSGLWSVHAHCALTCVREPCAKKATLAKVVPTPNNGSVELVPLHRDQVRTRLSREWTLVPSTAARFSGFNFDNQGKISQKRGRSGSRGVFWCVYPEQNPTIKI</sequence>
<keyword evidence="1" id="KW-1133">Transmembrane helix</keyword>
<feature type="transmembrane region" description="Helical" evidence="1">
    <location>
        <begin position="25"/>
        <end position="44"/>
    </location>
</feature>
<dbReference type="Proteomes" id="UP000190648">
    <property type="component" value="Unassembled WGS sequence"/>
</dbReference>
<organism evidence="3 4">
    <name type="scientific">Patagioenas fasciata monilis</name>
    <dbReference type="NCBI Taxonomy" id="372326"/>
    <lineage>
        <taxon>Eukaryota</taxon>
        <taxon>Metazoa</taxon>
        <taxon>Chordata</taxon>
        <taxon>Craniata</taxon>
        <taxon>Vertebrata</taxon>
        <taxon>Euteleostomi</taxon>
        <taxon>Archelosauria</taxon>
        <taxon>Archosauria</taxon>
        <taxon>Dinosauria</taxon>
        <taxon>Saurischia</taxon>
        <taxon>Theropoda</taxon>
        <taxon>Coelurosauria</taxon>
        <taxon>Aves</taxon>
        <taxon>Neognathae</taxon>
        <taxon>Neoaves</taxon>
        <taxon>Columbimorphae</taxon>
        <taxon>Columbiformes</taxon>
        <taxon>Columbidae</taxon>
        <taxon>Patagioenas</taxon>
    </lineage>
</organism>
<gene>
    <name evidence="3" type="ORF">AV530_016367</name>
</gene>
<keyword evidence="4" id="KW-1185">Reference proteome</keyword>
<reference evidence="3 4" key="1">
    <citation type="submission" date="2016-02" db="EMBL/GenBank/DDBJ databases">
        <title>Band-tailed pigeon sequencing and assembly.</title>
        <authorList>
            <person name="Soares A.E."/>
            <person name="Novak B.J."/>
            <person name="Rice E.S."/>
            <person name="O'Connell B."/>
            <person name="Chang D."/>
            <person name="Weber S."/>
            <person name="Shapiro B."/>
        </authorList>
    </citation>
    <scope>NUCLEOTIDE SEQUENCE [LARGE SCALE GENOMIC DNA]</scope>
    <source>
        <strain evidence="3">BTP2013</strain>
        <tissue evidence="3">Blood</tissue>
    </source>
</reference>
<evidence type="ECO:0000313" key="4">
    <source>
        <dbReference type="Proteomes" id="UP000190648"/>
    </source>
</evidence>
<dbReference type="AlphaFoldDB" id="A0A1V4KDJ9"/>
<dbReference type="InterPro" id="IPR057255">
    <property type="entry name" value="2TM_P5A-ATPase"/>
</dbReference>
<dbReference type="STRING" id="372326.A0A1V4KDJ9"/>
<feature type="domain" description="P5A-ATPase transmembrane helical hairpin" evidence="2">
    <location>
        <begin position="22"/>
        <end position="107"/>
    </location>
</feature>
<evidence type="ECO:0000256" key="1">
    <source>
        <dbReference type="SAM" id="Phobius"/>
    </source>
</evidence>
<evidence type="ECO:0000313" key="3">
    <source>
        <dbReference type="EMBL" id="OPJ82522.1"/>
    </source>
</evidence>
<comment type="caution">
    <text evidence="3">The sequence shown here is derived from an EMBL/GenBank/DDBJ whole genome shotgun (WGS) entry which is preliminary data.</text>
</comment>